<dbReference type="EMBL" id="BAABBO010000011">
    <property type="protein sequence ID" value="GAA3967330.1"/>
    <property type="molecule type" value="Genomic_DNA"/>
</dbReference>
<dbReference type="InterPro" id="IPR029058">
    <property type="entry name" value="AB_hydrolase_fold"/>
</dbReference>
<dbReference type="InterPro" id="IPR050565">
    <property type="entry name" value="LYPA1-2/EST-like"/>
</dbReference>
<gene>
    <name evidence="4" type="ORF">GCM10022278_26390</name>
</gene>
<protein>
    <submittedName>
        <fullName evidence="4">Carboxylesterase</fullName>
    </submittedName>
</protein>
<evidence type="ECO:0000259" key="3">
    <source>
        <dbReference type="Pfam" id="PF02230"/>
    </source>
</evidence>
<accession>A0ABP7PLN4</accession>
<feature type="domain" description="Phospholipase/carboxylesterase/thioesterase" evidence="3">
    <location>
        <begin position="11"/>
        <end position="218"/>
    </location>
</feature>
<dbReference type="InterPro" id="IPR003140">
    <property type="entry name" value="PLipase/COase/thioEstase"/>
</dbReference>
<proteinExistence type="inferred from homology"/>
<dbReference type="Proteomes" id="UP001501337">
    <property type="component" value="Unassembled WGS sequence"/>
</dbReference>
<evidence type="ECO:0000313" key="4">
    <source>
        <dbReference type="EMBL" id="GAA3967330.1"/>
    </source>
</evidence>
<dbReference type="RefSeq" id="WP_344807100.1">
    <property type="nucleotide sequence ID" value="NZ_BAABBO010000011.1"/>
</dbReference>
<reference evidence="5" key="1">
    <citation type="journal article" date="2019" name="Int. J. Syst. Evol. Microbiol.">
        <title>The Global Catalogue of Microorganisms (GCM) 10K type strain sequencing project: providing services to taxonomists for standard genome sequencing and annotation.</title>
        <authorList>
            <consortium name="The Broad Institute Genomics Platform"/>
            <consortium name="The Broad Institute Genome Sequencing Center for Infectious Disease"/>
            <person name="Wu L."/>
            <person name="Ma J."/>
        </authorList>
    </citation>
    <scope>NUCLEOTIDE SEQUENCE [LARGE SCALE GENOMIC DNA]</scope>
    <source>
        <strain evidence="5">JCM 17555</strain>
    </source>
</reference>
<keyword evidence="2" id="KW-0378">Hydrolase</keyword>
<evidence type="ECO:0000256" key="1">
    <source>
        <dbReference type="ARBA" id="ARBA00006499"/>
    </source>
</evidence>
<dbReference type="PANTHER" id="PTHR10655:SF17">
    <property type="entry name" value="LYSOPHOSPHOLIPASE-LIKE PROTEIN 1"/>
    <property type="match status" value="1"/>
</dbReference>
<comment type="caution">
    <text evidence="4">The sequence shown here is derived from an EMBL/GenBank/DDBJ whole genome shotgun (WGS) entry which is preliminary data.</text>
</comment>
<evidence type="ECO:0000313" key="5">
    <source>
        <dbReference type="Proteomes" id="UP001501337"/>
    </source>
</evidence>
<keyword evidence="5" id="KW-1185">Reference proteome</keyword>
<dbReference type="Pfam" id="PF02230">
    <property type="entry name" value="Abhydrolase_2"/>
    <property type="match status" value="1"/>
</dbReference>
<sequence length="222" mass="24222">MLPALEIETSPQPDAAVILLHGLGADGNDFGPIVAELGLPADAAIRFIFPHAPAIPVTINRHYVMPAWYDITSIDIDRTIDAGQLRASAEQIAAFVDREVARGIPPERIVIAGFSQGGAVAYELAASDDRVFAGLMVLSSYFATQKDAQWRELQEKCQHMPVLIMHGQADDIVSESLGRSACKILCDLGLQVSYKTYPVGHSVHPRQIEDISKWLQTVLPPR</sequence>
<dbReference type="SUPFAM" id="SSF53474">
    <property type="entry name" value="alpha/beta-Hydrolases"/>
    <property type="match status" value="1"/>
</dbReference>
<organism evidence="4 5">
    <name type="scientific">Allohahella marinimesophila</name>
    <dbReference type="NCBI Taxonomy" id="1054972"/>
    <lineage>
        <taxon>Bacteria</taxon>
        <taxon>Pseudomonadati</taxon>
        <taxon>Pseudomonadota</taxon>
        <taxon>Gammaproteobacteria</taxon>
        <taxon>Oceanospirillales</taxon>
        <taxon>Hahellaceae</taxon>
        <taxon>Allohahella</taxon>
    </lineage>
</organism>
<dbReference type="Gene3D" id="3.40.50.1820">
    <property type="entry name" value="alpha/beta hydrolase"/>
    <property type="match status" value="1"/>
</dbReference>
<dbReference type="PANTHER" id="PTHR10655">
    <property type="entry name" value="LYSOPHOSPHOLIPASE-RELATED"/>
    <property type="match status" value="1"/>
</dbReference>
<name>A0ABP7PLN4_9GAMM</name>
<comment type="similarity">
    <text evidence="1">Belongs to the AB hydrolase superfamily. AB hydrolase 2 family.</text>
</comment>
<evidence type="ECO:0000256" key="2">
    <source>
        <dbReference type="ARBA" id="ARBA00022801"/>
    </source>
</evidence>